<reference evidence="4" key="2">
    <citation type="journal article" date="2023" name="IMA Fungus">
        <title>Comparative genomic study of the Penicillium genus elucidates a diverse pangenome and 15 lateral gene transfer events.</title>
        <authorList>
            <person name="Petersen C."/>
            <person name="Sorensen T."/>
            <person name="Nielsen M.R."/>
            <person name="Sondergaard T.E."/>
            <person name="Sorensen J.L."/>
            <person name="Fitzpatrick D.A."/>
            <person name="Frisvad J.C."/>
            <person name="Nielsen K.L."/>
        </authorList>
    </citation>
    <scope>NUCLEOTIDE SEQUENCE</scope>
    <source>
        <strain evidence="4">IBT 16125</strain>
    </source>
</reference>
<dbReference type="GO" id="GO:0016491">
    <property type="term" value="F:oxidoreductase activity"/>
    <property type="evidence" value="ECO:0007669"/>
    <property type="project" value="UniProtKB-KW"/>
</dbReference>
<dbReference type="InterPro" id="IPR036188">
    <property type="entry name" value="FAD/NAD-bd_sf"/>
</dbReference>
<name>A0AAD6C3R5_9EURO</name>
<dbReference type="Gene3D" id="3.50.50.60">
    <property type="entry name" value="FAD/NAD(P)-binding domain"/>
    <property type="match status" value="1"/>
</dbReference>
<evidence type="ECO:0000313" key="4">
    <source>
        <dbReference type="EMBL" id="KAJ5449464.1"/>
    </source>
</evidence>
<dbReference type="Proteomes" id="UP001213681">
    <property type="component" value="Unassembled WGS sequence"/>
</dbReference>
<keyword evidence="5" id="KW-1185">Reference proteome</keyword>
<keyword evidence="1" id="KW-0285">Flavoprotein</keyword>
<gene>
    <name evidence="4" type="ORF">N7458_005913</name>
</gene>
<proteinExistence type="predicted"/>
<keyword evidence="2" id="KW-0274">FAD</keyword>
<dbReference type="EMBL" id="JAPVEA010000006">
    <property type="protein sequence ID" value="KAJ5449464.1"/>
    <property type="molecule type" value="Genomic_DNA"/>
</dbReference>
<evidence type="ECO:0008006" key="6">
    <source>
        <dbReference type="Google" id="ProtNLM"/>
    </source>
</evidence>
<evidence type="ECO:0000313" key="5">
    <source>
        <dbReference type="Proteomes" id="UP001213681"/>
    </source>
</evidence>
<keyword evidence="3" id="KW-0560">Oxidoreductase</keyword>
<evidence type="ECO:0000256" key="3">
    <source>
        <dbReference type="ARBA" id="ARBA00023002"/>
    </source>
</evidence>
<comment type="caution">
    <text evidence="4">The sequence shown here is derived from an EMBL/GenBank/DDBJ whole genome shotgun (WGS) entry which is preliminary data.</text>
</comment>
<dbReference type="PANTHER" id="PTHR23023">
    <property type="entry name" value="DIMETHYLANILINE MONOOXYGENASE"/>
    <property type="match status" value="1"/>
</dbReference>
<reference evidence="4" key="1">
    <citation type="submission" date="2022-12" db="EMBL/GenBank/DDBJ databases">
        <authorList>
            <person name="Petersen C."/>
        </authorList>
    </citation>
    <scope>NUCLEOTIDE SEQUENCE</scope>
    <source>
        <strain evidence="4">IBT 16125</strain>
    </source>
</reference>
<sequence length="605" mass="67728">MLIVGAGNEPFARNNDSGFLSLTDITNLGLHGLAMAKTYLQVHPNGRLLVMDQAKSVGGSWAKERLYPGLKTNNIIGSYEFGDFPMVPERYGAKFHGHIPGEVVHAYFCDVVAHYGIDLCLRLETRVQSATLRTDGRWLMRVESINEQQQYADTLVAAKIVIATGLTSEPYIPTFPGQGDFCGLILHSKQLKEQTDNLASRKNVVVLGGNKSAWDVCYTAARSGSQVHMLIRPTGGGPSYLWPRAFSWGLFNLSLAKLSATRLFVSFDPTLYGKRGRLAFLWHFLHRTLLGQKVCQFFWTRLDAHIKKLNEYNSHPELQKLEPWTSPFWMGNSLSIHNYDTNWFDLVREGKISIHIADLASLSNGRVQLSTGETLDADALVCCTGWKTVPTIQFDTSCVREGACLRIAKGTGTGDSVAAEWQINRDISYLRSIPKRAGNAPAIPEGQIPQQPSSFYQLYRMVIPSQPVFVEKNNLAFIGLHSSVHAVLVAQAQALWITAFFDNKIRHLNPPHIDIKAVQYSSILEGIYGRFRRPKECGGAAGKYPDLVFDTLPYVDTLLRDLGLAPNRKSSWFKELFEVYLPQDYRGITEEWRGMNMKGNCEGVF</sequence>
<dbReference type="InterPro" id="IPR050346">
    <property type="entry name" value="FMO-like"/>
</dbReference>
<dbReference type="Pfam" id="PF13738">
    <property type="entry name" value="Pyr_redox_3"/>
    <property type="match status" value="1"/>
</dbReference>
<evidence type="ECO:0000256" key="2">
    <source>
        <dbReference type="ARBA" id="ARBA00022827"/>
    </source>
</evidence>
<evidence type="ECO:0000256" key="1">
    <source>
        <dbReference type="ARBA" id="ARBA00022630"/>
    </source>
</evidence>
<organism evidence="4 5">
    <name type="scientific">Penicillium daleae</name>
    <dbReference type="NCBI Taxonomy" id="63821"/>
    <lineage>
        <taxon>Eukaryota</taxon>
        <taxon>Fungi</taxon>
        <taxon>Dikarya</taxon>
        <taxon>Ascomycota</taxon>
        <taxon>Pezizomycotina</taxon>
        <taxon>Eurotiomycetes</taxon>
        <taxon>Eurotiomycetidae</taxon>
        <taxon>Eurotiales</taxon>
        <taxon>Aspergillaceae</taxon>
        <taxon>Penicillium</taxon>
    </lineage>
</organism>
<protein>
    <recommendedName>
        <fullName evidence="6">L-ornithine N(5)-oxygenase</fullName>
    </recommendedName>
</protein>
<dbReference type="AlphaFoldDB" id="A0AAD6C3R5"/>
<dbReference type="RefSeq" id="XP_056764999.1">
    <property type="nucleotide sequence ID" value="XM_056909295.1"/>
</dbReference>
<dbReference type="SUPFAM" id="SSF51905">
    <property type="entry name" value="FAD/NAD(P)-binding domain"/>
    <property type="match status" value="2"/>
</dbReference>
<dbReference type="GeneID" id="81599538"/>
<accession>A0AAD6C3R5</accession>